<sequence>SAPDDAIVDDTTLYCRDEDDVHRARRLLHKFGRASGLCLNDARTTVVPLNLDAALIGLNRSVDVEWKALDASIQTKLAMALLKTTDPLYGIRLVQQAAVPKCLYLARHSPVATYPEASEHVRLDWHF</sequence>
<dbReference type="AlphaFoldDB" id="A0AAV2ZAW7"/>
<proteinExistence type="predicted"/>
<name>A0AAV2ZAW7_9STRA</name>
<accession>A0AAV2ZAW7</accession>
<reference evidence="1" key="2">
    <citation type="journal article" date="2023" name="Microbiol Resour">
        <title>Decontamination and Annotation of the Draft Genome Sequence of the Oomycete Lagenidium giganteum ARSEF 373.</title>
        <authorList>
            <person name="Morgan W.R."/>
            <person name="Tartar A."/>
        </authorList>
    </citation>
    <scope>NUCLEOTIDE SEQUENCE</scope>
    <source>
        <strain evidence="1">ARSEF 373</strain>
    </source>
</reference>
<evidence type="ECO:0000313" key="1">
    <source>
        <dbReference type="EMBL" id="DBA03060.1"/>
    </source>
</evidence>
<protein>
    <recommendedName>
        <fullName evidence="3">Reverse transcriptase</fullName>
    </recommendedName>
</protein>
<dbReference type="EMBL" id="DAKRPA010000024">
    <property type="protein sequence ID" value="DBA03060.1"/>
    <property type="molecule type" value="Genomic_DNA"/>
</dbReference>
<dbReference type="Proteomes" id="UP001146120">
    <property type="component" value="Unassembled WGS sequence"/>
</dbReference>
<feature type="non-terminal residue" evidence="1">
    <location>
        <position position="1"/>
    </location>
</feature>
<keyword evidence="2" id="KW-1185">Reference proteome</keyword>
<evidence type="ECO:0000313" key="2">
    <source>
        <dbReference type="Proteomes" id="UP001146120"/>
    </source>
</evidence>
<gene>
    <name evidence="1" type="ORF">N0F65_003248</name>
</gene>
<reference evidence="1" key="1">
    <citation type="submission" date="2022-11" db="EMBL/GenBank/DDBJ databases">
        <authorList>
            <person name="Morgan W.R."/>
            <person name="Tartar A."/>
        </authorList>
    </citation>
    <scope>NUCLEOTIDE SEQUENCE</scope>
    <source>
        <strain evidence="1">ARSEF 373</strain>
    </source>
</reference>
<comment type="caution">
    <text evidence="1">The sequence shown here is derived from an EMBL/GenBank/DDBJ whole genome shotgun (WGS) entry which is preliminary data.</text>
</comment>
<evidence type="ECO:0008006" key="3">
    <source>
        <dbReference type="Google" id="ProtNLM"/>
    </source>
</evidence>
<organism evidence="1 2">
    <name type="scientific">Lagenidium giganteum</name>
    <dbReference type="NCBI Taxonomy" id="4803"/>
    <lineage>
        <taxon>Eukaryota</taxon>
        <taxon>Sar</taxon>
        <taxon>Stramenopiles</taxon>
        <taxon>Oomycota</taxon>
        <taxon>Peronosporomycetes</taxon>
        <taxon>Pythiales</taxon>
        <taxon>Pythiaceae</taxon>
    </lineage>
</organism>